<dbReference type="CDD" id="cd02696">
    <property type="entry name" value="MurNAc-LAA"/>
    <property type="match status" value="1"/>
</dbReference>
<dbReference type="PANTHER" id="PTHR30404:SF0">
    <property type="entry name" value="N-ACETYLMURAMOYL-L-ALANINE AMIDASE AMIC"/>
    <property type="match status" value="1"/>
</dbReference>
<evidence type="ECO:0000313" key="7">
    <source>
        <dbReference type="Proteomes" id="UP000245489"/>
    </source>
</evidence>
<dbReference type="Pfam" id="PF01520">
    <property type="entry name" value="Amidase_3"/>
    <property type="match status" value="1"/>
</dbReference>
<comment type="catalytic activity">
    <reaction evidence="1">
        <text>Hydrolyzes the link between N-acetylmuramoyl residues and L-amino acid residues in certain cell-wall glycopeptides.</text>
        <dbReference type="EC" id="3.5.1.28"/>
    </reaction>
</comment>
<reference evidence="6 7" key="1">
    <citation type="submission" date="2018-05" db="EMBL/GenBank/DDBJ databases">
        <title>Genomic Encyclopedia of Archaeal and Bacterial Type Strains, Phase II (KMG-II): from individual species to whole genera.</title>
        <authorList>
            <person name="Goeker M."/>
        </authorList>
    </citation>
    <scope>NUCLEOTIDE SEQUENCE [LARGE SCALE GENOMIC DNA]</scope>
    <source>
        <strain evidence="6 7">DSM 22214</strain>
    </source>
</reference>
<dbReference type="SUPFAM" id="SSF53187">
    <property type="entry name" value="Zn-dependent exopeptidases"/>
    <property type="match status" value="1"/>
</dbReference>
<dbReference type="InterPro" id="IPR002508">
    <property type="entry name" value="MurNAc-LAA_cat"/>
</dbReference>
<gene>
    <name evidence="6" type="ORF">LV89_01402</name>
</gene>
<evidence type="ECO:0000256" key="2">
    <source>
        <dbReference type="ARBA" id="ARBA00011901"/>
    </source>
</evidence>
<keyword evidence="4" id="KW-0732">Signal</keyword>
<dbReference type="RefSeq" id="WP_109742155.1">
    <property type="nucleotide sequence ID" value="NZ_QGGO01000005.1"/>
</dbReference>
<dbReference type="EMBL" id="QGGO01000005">
    <property type="protein sequence ID" value="PWK27995.1"/>
    <property type="molecule type" value="Genomic_DNA"/>
</dbReference>
<dbReference type="PANTHER" id="PTHR30404">
    <property type="entry name" value="N-ACETYLMURAMOYL-L-ALANINE AMIDASE"/>
    <property type="match status" value="1"/>
</dbReference>
<dbReference type="Proteomes" id="UP000245489">
    <property type="component" value="Unassembled WGS sequence"/>
</dbReference>
<dbReference type="OrthoDB" id="9806267at2"/>
<dbReference type="GO" id="GO:0008745">
    <property type="term" value="F:N-acetylmuramoyl-L-alanine amidase activity"/>
    <property type="evidence" value="ECO:0007669"/>
    <property type="project" value="UniProtKB-EC"/>
</dbReference>
<keyword evidence="7" id="KW-1185">Reference proteome</keyword>
<organism evidence="6 7">
    <name type="scientific">Arcicella aurantiaca</name>
    <dbReference type="NCBI Taxonomy" id="591202"/>
    <lineage>
        <taxon>Bacteria</taxon>
        <taxon>Pseudomonadati</taxon>
        <taxon>Bacteroidota</taxon>
        <taxon>Cytophagia</taxon>
        <taxon>Cytophagales</taxon>
        <taxon>Flectobacillaceae</taxon>
        <taxon>Arcicella</taxon>
    </lineage>
</organism>
<feature type="signal peptide" evidence="4">
    <location>
        <begin position="1"/>
        <end position="23"/>
    </location>
</feature>
<feature type="chain" id="PRO_5016456039" description="N-acetylmuramoyl-L-alanine amidase" evidence="4">
    <location>
        <begin position="24"/>
        <end position="272"/>
    </location>
</feature>
<evidence type="ECO:0000256" key="4">
    <source>
        <dbReference type="SAM" id="SignalP"/>
    </source>
</evidence>
<comment type="caution">
    <text evidence="6">The sequence shown here is derived from an EMBL/GenBank/DDBJ whole genome shotgun (WGS) entry which is preliminary data.</text>
</comment>
<dbReference type="InterPro" id="IPR050695">
    <property type="entry name" value="N-acetylmuramoyl_amidase_3"/>
</dbReference>
<accession>A0A316EC38</accession>
<evidence type="ECO:0000259" key="5">
    <source>
        <dbReference type="SMART" id="SM00646"/>
    </source>
</evidence>
<dbReference type="Gene3D" id="3.40.630.40">
    <property type="entry name" value="Zn-dependent exopeptidases"/>
    <property type="match status" value="1"/>
</dbReference>
<dbReference type="AlphaFoldDB" id="A0A316EC38"/>
<evidence type="ECO:0000256" key="1">
    <source>
        <dbReference type="ARBA" id="ARBA00001561"/>
    </source>
</evidence>
<evidence type="ECO:0000256" key="3">
    <source>
        <dbReference type="ARBA" id="ARBA00022801"/>
    </source>
</evidence>
<proteinExistence type="predicted"/>
<dbReference type="GO" id="GO:0030288">
    <property type="term" value="C:outer membrane-bounded periplasmic space"/>
    <property type="evidence" value="ECO:0007669"/>
    <property type="project" value="TreeGrafter"/>
</dbReference>
<name>A0A316EC38_9BACT</name>
<dbReference type="FunFam" id="3.40.630.40:FF:000005">
    <property type="entry name" value="N-acetylmuramoyl-L-alanine amidase (AmiA)"/>
    <property type="match status" value="1"/>
</dbReference>
<protein>
    <recommendedName>
        <fullName evidence="2">N-acetylmuramoyl-L-alanine amidase</fullName>
        <ecNumber evidence="2">3.5.1.28</ecNumber>
    </recommendedName>
</protein>
<dbReference type="GO" id="GO:0009253">
    <property type="term" value="P:peptidoglycan catabolic process"/>
    <property type="evidence" value="ECO:0007669"/>
    <property type="project" value="InterPro"/>
</dbReference>
<keyword evidence="3" id="KW-0378">Hydrolase</keyword>
<sequence>MLNFVKGLLLIATFCGFASFTNSQDSSRSLDIDAPPSSVRTRLKTIVLDAGHGGKDPGCHGSKNNESKVALKIVLELGAKIKEEYPDMRVLYTRMKDVFVNLHERSAIANRNKADLFISIHCNSHPSSKFAGTETYTMGLHKTSENLDVAKRENSVILQEADYKKTYNGFNPNSPLAHIMMANYQNTFMMNSLRLAQKVERQFKKQTNRTSFGVKQAGFLVLWETAMPSVLIEAGFLTNNKEEKYLASTEGQEEVAQAVFKAFKLYKEEIEN</sequence>
<evidence type="ECO:0000313" key="6">
    <source>
        <dbReference type="EMBL" id="PWK27995.1"/>
    </source>
</evidence>
<feature type="domain" description="MurNAc-LAA" evidence="5">
    <location>
        <begin position="106"/>
        <end position="264"/>
    </location>
</feature>
<dbReference type="EC" id="3.5.1.28" evidence="2"/>
<dbReference type="SMART" id="SM00646">
    <property type="entry name" value="Ami_3"/>
    <property type="match status" value="1"/>
</dbReference>